<dbReference type="RefSeq" id="WP_007497346.1">
    <property type="nucleotide sequence ID" value="NZ_AGBF01000063.1"/>
</dbReference>
<dbReference type="PROSITE" id="PS50231">
    <property type="entry name" value="RICIN_B_LECTIN"/>
    <property type="match status" value="1"/>
</dbReference>
<sequence length="615" mass="65124">MPLPMEELKFRIVNAATGRVLAAEAAPAAGGALVVRDHPGADPPPEQWQLTPAATAPGGQPQDDPVYVIRDAAGGKVLDNPAAADRGVRQANAAAGRRSQQWRVVPVAGEAALHFIETVTGDTVLDLADPGEDGARVVLREYDENAASQRWRFETAAPERTSDPALRWAHLSHWNGRRSWRLTRSAAIRPAPGAAPSFSDLLLVLEGFGSDQDAGGWAGTAATGRPLHGRPGGWAGAGARFLIDATGSGRADIVGIRPAKGAVTASSRGDGTFEDERVLHQPSPAPHPADLWTLADMTGDGKPDAVTLGADGVRVNSRDGGGAFTPGGGNPVVKAFGHDQKAGGWHADKHPRFLVDTTGDGRLDIAGCHDDGVRISLQDEEGKFAPLPDEPALRAFGHDEKAGGWRVGEHPRFVVDTTGDGRADIVGCHDDGVWISLQDGDGTFAEPLYVLDDFGTDQGWTSVQEHPRFLVRAVGDGELDVIGFGPQGVVVSRGRGDGTFEPPQLVLNDFGQAQGWTGGKHLRFLADVTGDGNPDIVGFGDEGVWVAHNRGDGRFDQAQLVCRGFGYGDDAGAWRVDRHPRFLADVTGDGRVDIVGFGGPGVYVARNLFRRFRTR</sequence>
<dbReference type="AlphaFoldDB" id="G2GE71"/>
<gene>
    <name evidence="4" type="ORF">SZN_19006</name>
</gene>
<dbReference type="InterPro" id="IPR035992">
    <property type="entry name" value="Ricin_B-like_lectins"/>
</dbReference>
<dbReference type="Pfam" id="PF14200">
    <property type="entry name" value="RicinB_lectin_2"/>
    <property type="match status" value="1"/>
</dbReference>
<keyword evidence="1" id="KW-0732">Signal</keyword>
<dbReference type="PANTHER" id="PTHR44103">
    <property type="entry name" value="PROPROTEIN CONVERTASE P"/>
    <property type="match status" value="1"/>
</dbReference>
<feature type="region of interest" description="Disordered" evidence="2">
    <location>
        <begin position="34"/>
        <end position="63"/>
    </location>
</feature>
<evidence type="ECO:0000256" key="2">
    <source>
        <dbReference type="SAM" id="MobiDB-lite"/>
    </source>
</evidence>
<keyword evidence="5" id="KW-1185">Reference proteome</keyword>
<dbReference type="Pfam" id="PF13517">
    <property type="entry name" value="FG-GAP_3"/>
    <property type="match status" value="1"/>
</dbReference>
<reference evidence="4 5" key="1">
    <citation type="submission" date="2011-08" db="EMBL/GenBank/DDBJ databases">
        <authorList>
            <person name="Lin Y."/>
            <person name="Hao X."/>
            <person name="Johnstone L."/>
            <person name="Miller S.J."/>
            <person name="Wei G."/>
            <person name="Rensing C."/>
        </authorList>
    </citation>
    <scope>NUCLEOTIDE SEQUENCE [LARGE SCALE GENOMIC DNA]</scope>
    <source>
        <strain evidence="4 5">K42</strain>
    </source>
</reference>
<evidence type="ECO:0000259" key="3">
    <source>
        <dbReference type="Pfam" id="PF14200"/>
    </source>
</evidence>
<name>G2GE71_9ACTN</name>
<evidence type="ECO:0000313" key="5">
    <source>
        <dbReference type="Proteomes" id="UP000004217"/>
    </source>
</evidence>
<evidence type="ECO:0000313" key="4">
    <source>
        <dbReference type="EMBL" id="EGX58204.1"/>
    </source>
</evidence>
<accession>G2GE71</accession>
<dbReference type="CDD" id="cd00161">
    <property type="entry name" value="beta-trefoil_Ricin-like"/>
    <property type="match status" value="1"/>
</dbReference>
<dbReference type="PANTHER" id="PTHR44103:SF1">
    <property type="entry name" value="PROPROTEIN CONVERTASE P"/>
    <property type="match status" value="1"/>
</dbReference>
<protein>
    <recommendedName>
        <fullName evidence="3">Ricin B lectin domain-containing protein</fullName>
    </recommendedName>
</protein>
<dbReference type="InterPro" id="IPR000772">
    <property type="entry name" value="Ricin_B_lectin"/>
</dbReference>
<dbReference type="Proteomes" id="UP000004217">
    <property type="component" value="Unassembled WGS sequence"/>
</dbReference>
<comment type="caution">
    <text evidence="4">The sequence shown here is derived from an EMBL/GenBank/DDBJ whole genome shotgun (WGS) entry which is preliminary data.</text>
</comment>
<dbReference type="OrthoDB" id="9758772at2"/>
<evidence type="ECO:0000256" key="1">
    <source>
        <dbReference type="ARBA" id="ARBA00022729"/>
    </source>
</evidence>
<dbReference type="EMBL" id="AGBF01000063">
    <property type="protein sequence ID" value="EGX58204.1"/>
    <property type="molecule type" value="Genomic_DNA"/>
</dbReference>
<dbReference type="InterPro" id="IPR013517">
    <property type="entry name" value="FG-GAP"/>
</dbReference>
<dbReference type="Gene3D" id="2.80.10.50">
    <property type="match status" value="1"/>
</dbReference>
<dbReference type="PATRIC" id="fig|700597.3.peg.3732"/>
<feature type="domain" description="Ricin B lectin" evidence="3">
    <location>
        <begin position="62"/>
        <end position="139"/>
    </location>
</feature>
<organism evidence="4 5">
    <name type="scientific">Streptomyces zinciresistens K42</name>
    <dbReference type="NCBI Taxonomy" id="700597"/>
    <lineage>
        <taxon>Bacteria</taxon>
        <taxon>Bacillati</taxon>
        <taxon>Actinomycetota</taxon>
        <taxon>Actinomycetes</taxon>
        <taxon>Kitasatosporales</taxon>
        <taxon>Streptomycetaceae</taxon>
        <taxon>Streptomyces</taxon>
    </lineage>
</organism>
<dbReference type="SUPFAM" id="SSF50370">
    <property type="entry name" value="Ricin B-like lectins"/>
    <property type="match status" value="1"/>
</dbReference>
<proteinExistence type="predicted"/>
<dbReference type="InterPro" id="IPR028994">
    <property type="entry name" value="Integrin_alpha_N"/>
</dbReference>
<dbReference type="SUPFAM" id="SSF69318">
    <property type="entry name" value="Integrin alpha N-terminal domain"/>
    <property type="match status" value="1"/>
</dbReference>